<accession>A0A9P4NCH4</accession>
<name>A0A9P4NCH4_9PLEO</name>
<feature type="binding site" evidence="9">
    <location>
        <begin position="230"/>
        <end position="239"/>
    </location>
    <ligand>
        <name>ATP</name>
        <dbReference type="ChEBI" id="CHEBI:30616"/>
    </ligand>
</feature>
<dbReference type="NCBIfam" id="TIGR00196">
    <property type="entry name" value="yjeF_cterm"/>
    <property type="match status" value="1"/>
</dbReference>
<dbReference type="PROSITE" id="PS01049">
    <property type="entry name" value="YJEF_C_1"/>
    <property type="match status" value="1"/>
</dbReference>
<dbReference type="PANTHER" id="PTHR12592">
    <property type="entry name" value="ATP-DEPENDENT (S)-NAD(P)H-HYDRATE DEHYDRATASE FAMILY MEMBER"/>
    <property type="match status" value="1"/>
</dbReference>
<dbReference type="AlphaFoldDB" id="A0A9P4NCH4"/>
<dbReference type="PROSITE" id="PS51383">
    <property type="entry name" value="YJEF_C_3"/>
    <property type="match status" value="1"/>
</dbReference>
<comment type="caution">
    <text evidence="11">The sequence shown here is derived from an EMBL/GenBank/DDBJ whole genome shotgun (WGS) entry which is preliminary data.</text>
</comment>
<keyword evidence="4 9" id="KW-0067">ATP-binding</keyword>
<dbReference type="GO" id="GO:0005737">
    <property type="term" value="C:cytoplasm"/>
    <property type="evidence" value="ECO:0007669"/>
    <property type="project" value="UniProtKB-SubCell"/>
</dbReference>
<dbReference type="Pfam" id="PF01256">
    <property type="entry name" value="Carb_kinase"/>
    <property type="match status" value="1"/>
</dbReference>
<comment type="function">
    <text evidence="9">Catalyzes the dehydration of the S-form of NAD(P)HX at the expense of ATP, which is converted to ADP. Together with NAD(P)HX epimerase, which catalyzes the epimerization of the S- and R-forms, the enzyme allows the repair of both epimers of NAD(P)HX, a damaged form of NAD(P)H that is a result of enzymatic or heat-dependent hydration.</text>
</comment>
<evidence type="ECO:0000256" key="9">
    <source>
        <dbReference type="HAMAP-Rule" id="MF_03157"/>
    </source>
</evidence>
<evidence type="ECO:0000256" key="1">
    <source>
        <dbReference type="ARBA" id="ARBA00022490"/>
    </source>
</evidence>
<comment type="cofactor">
    <cofactor evidence="9">
        <name>Mg(2+)</name>
        <dbReference type="ChEBI" id="CHEBI:18420"/>
    </cofactor>
</comment>
<dbReference type="GO" id="GO:0047453">
    <property type="term" value="F:ATP-dependent NAD(P)H-hydrate dehydratase activity"/>
    <property type="evidence" value="ECO:0007669"/>
    <property type="project" value="UniProtKB-UniRule"/>
</dbReference>
<evidence type="ECO:0000256" key="7">
    <source>
        <dbReference type="ARBA" id="ARBA00023239"/>
    </source>
</evidence>
<dbReference type="GO" id="GO:0110051">
    <property type="term" value="P:metabolite repair"/>
    <property type="evidence" value="ECO:0007669"/>
    <property type="project" value="TreeGrafter"/>
</dbReference>
<evidence type="ECO:0000313" key="12">
    <source>
        <dbReference type="Proteomes" id="UP000800093"/>
    </source>
</evidence>
<evidence type="ECO:0000256" key="3">
    <source>
        <dbReference type="ARBA" id="ARBA00022741"/>
    </source>
</evidence>
<sequence length="323" mass="34816">MANASRKELLGKVYKMIPPMLESFHKGQLGRVAVIGGSEDYTGAPYFSAMASAKLGADMSHVICEPGAGAVIKTYSPNLMVHPYMRQSKNLTQSESLDSVSSEVIGMLSRLHVIVIGPGLGRDKLMQDTCARVIEEARKQGIPFVLDADGLYLVQTRPELVQGYTECILTPNVVEFGRLAKAKGVDINEGKPEELCSKLATAFDGVTIIQKGAKDYISNGKHTLVSDGEGGLKRSGGQGDTLTGSLATLLAYRKAYHDKIWEHDNDLEKSETLALAAFGGSAVTRECSRLAFTEKGRSLQASDLTDHVHQAFLNIIGEKGSKL</sequence>
<keyword evidence="5" id="KW-0521">NADP</keyword>
<evidence type="ECO:0000259" key="10">
    <source>
        <dbReference type="PROSITE" id="PS51383"/>
    </source>
</evidence>
<dbReference type="PANTHER" id="PTHR12592:SF0">
    <property type="entry name" value="ATP-DEPENDENT (S)-NAD(P)H-HYDRATE DEHYDRATASE"/>
    <property type="match status" value="1"/>
</dbReference>
<proteinExistence type="inferred from homology"/>
<organism evidence="11 12">
    <name type="scientific">Lojkania enalia</name>
    <dbReference type="NCBI Taxonomy" id="147567"/>
    <lineage>
        <taxon>Eukaryota</taxon>
        <taxon>Fungi</taxon>
        <taxon>Dikarya</taxon>
        <taxon>Ascomycota</taxon>
        <taxon>Pezizomycotina</taxon>
        <taxon>Dothideomycetes</taxon>
        <taxon>Pleosporomycetidae</taxon>
        <taxon>Pleosporales</taxon>
        <taxon>Pleosporales incertae sedis</taxon>
        <taxon>Lojkania</taxon>
    </lineage>
</organism>
<keyword evidence="1 9" id="KW-0963">Cytoplasm</keyword>
<evidence type="ECO:0000256" key="5">
    <source>
        <dbReference type="ARBA" id="ARBA00022857"/>
    </source>
</evidence>
<dbReference type="InterPro" id="IPR017953">
    <property type="entry name" value="Carbohydrate_kinase_pred_CS"/>
</dbReference>
<evidence type="ECO:0000256" key="2">
    <source>
        <dbReference type="ARBA" id="ARBA00022553"/>
    </source>
</evidence>
<dbReference type="GO" id="GO:0046496">
    <property type="term" value="P:nicotinamide nucleotide metabolic process"/>
    <property type="evidence" value="ECO:0007669"/>
    <property type="project" value="UniProtKB-UniRule"/>
</dbReference>
<keyword evidence="6 9" id="KW-0520">NAD</keyword>
<evidence type="ECO:0000256" key="4">
    <source>
        <dbReference type="ARBA" id="ARBA00022840"/>
    </source>
</evidence>
<dbReference type="InterPro" id="IPR029056">
    <property type="entry name" value="Ribokinase-like"/>
</dbReference>
<comment type="similarity">
    <text evidence="9">Belongs to the NnrD/CARKD family.</text>
</comment>
<protein>
    <recommendedName>
        <fullName evidence="9">ATP-dependent (S)-NAD(P)H-hydrate dehydratase</fullName>
        <ecNumber evidence="9">4.2.1.93</ecNumber>
    </recommendedName>
    <alternativeName>
        <fullName evidence="9">ATP-dependent NAD(P)HX dehydratase</fullName>
    </alternativeName>
</protein>
<dbReference type="PROSITE" id="PS01050">
    <property type="entry name" value="YJEF_C_2"/>
    <property type="match status" value="1"/>
</dbReference>
<reference evidence="12" key="1">
    <citation type="journal article" date="2020" name="Stud. Mycol.">
        <title>101 Dothideomycetes genomes: A test case for predicting lifestyles and emergence of pathogens.</title>
        <authorList>
            <person name="Haridas S."/>
            <person name="Albert R."/>
            <person name="Binder M."/>
            <person name="Bloem J."/>
            <person name="LaButti K."/>
            <person name="Salamov A."/>
            <person name="Andreopoulos B."/>
            <person name="Baker S."/>
            <person name="Barry K."/>
            <person name="Bills G."/>
            <person name="Bluhm B."/>
            <person name="Cannon C."/>
            <person name="Castanera R."/>
            <person name="Culley D."/>
            <person name="Daum C."/>
            <person name="Ezra D."/>
            <person name="Gonzalez J."/>
            <person name="Henrissat B."/>
            <person name="Kuo A."/>
            <person name="Liang C."/>
            <person name="Lipzen A."/>
            <person name="Lutzoni F."/>
            <person name="Magnuson J."/>
            <person name="Mondo S."/>
            <person name="Nolan M."/>
            <person name="Ohm R."/>
            <person name="Pangilinan J."/>
            <person name="Park H.-J."/>
            <person name="Ramirez L."/>
            <person name="Alfaro M."/>
            <person name="Sun H."/>
            <person name="Tritt A."/>
            <person name="Yoshinaga Y."/>
            <person name="Zwiers L.-H."/>
            <person name="Turgeon B."/>
            <person name="Goodwin S."/>
            <person name="Spatafora J."/>
            <person name="Crous P."/>
            <person name="Grigoriev I."/>
        </authorList>
    </citation>
    <scope>NUCLEOTIDE SEQUENCE [LARGE SCALE GENOMIC DNA]</scope>
    <source>
        <strain evidence="12">CBS 304.66</strain>
    </source>
</reference>
<evidence type="ECO:0000256" key="8">
    <source>
        <dbReference type="ARBA" id="ARBA00047472"/>
    </source>
</evidence>
<keyword evidence="7 9" id="KW-0456">Lyase</keyword>
<dbReference type="Proteomes" id="UP000800093">
    <property type="component" value="Unassembled WGS sequence"/>
</dbReference>
<dbReference type="FunFam" id="3.40.1190.20:FF:000043">
    <property type="entry name" value="ATP-dependent (S)-NAD(P)H-hydrate dehydratase"/>
    <property type="match status" value="1"/>
</dbReference>
<comment type="catalytic activity">
    <reaction evidence="9">
        <text>(6S)-NADHX + ATP = ADP + phosphate + NADH + H(+)</text>
        <dbReference type="Rhea" id="RHEA:19017"/>
        <dbReference type="ChEBI" id="CHEBI:15378"/>
        <dbReference type="ChEBI" id="CHEBI:30616"/>
        <dbReference type="ChEBI" id="CHEBI:43474"/>
        <dbReference type="ChEBI" id="CHEBI:57945"/>
        <dbReference type="ChEBI" id="CHEBI:64074"/>
        <dbReference type="ChEBI" id="CHEBI:456216"/>
        <dbReference type="EC" id="4.2.1.93"/>
    </reaction>
</comment>
<keyword evidence="12" id="KW-1185">Reference proteome</keyword>
<feature type="domain" description="YjeF C-terminal" evidence="10">
    <location>
        <begin position="9"/>
        <end position="315"/>
    </location>
</feature>
<keyword evidence="3 9" id="KW-0547">Nucleotide-binding</keyword>
<feature type="binding site" evidence="9">
    <location>
        <position position="119"/>
    </location>
    <ligand>
        <name>(6S)-NADPHX</name>
        <dbReference type="ChEBI" id="CHEBI:64076"/>
    </ligand>
</feature>
<dbReference type="SUPFAM" id="SSF53613">
    <property type="entry name" value="Ribokinase-like"/>
    <property type="match status" value="1"/>
</dbReference>
<comment type="catalytic activity">
    <reaction evidence="8 9">
        <text>(6S)-NADPHX + ATP = ADP + phosphate + NADPH + H(+)</text>
        <dbReference type="Rhea" id="RHEA:32231"/>
        <dbReference type="ChEBI" id="CHEBI:15378"/>
        <dbReference type="ChEBI" id="CHEBI:30616"/>
        <dbReference type="ChEBI" id="CHEBI:43474"/>
        <dbReference type="ChEBI" id="CHEBI:57783"/>
        <dbReference type="ChEBI" id="CHEBI:64076"/>
        <dbReference type="ChEBI" id="CHEBI:456216"/>
        <dbReference type="EC" id="4.2.1.93"/>
    </reaction>
</comment>
<evidence type="ECO:0000256" key="6">
    <source>
        <dbReference type="ARBA" id="ARBA00023027"/>
    </source>
</evidence>
<dbReference type="HAMAP" id="MF_01965">
    <property type="entry name" value="NADHX_dehydratase"/>
    <property type="match status" value="1"/>
</dbReference>
<dbReference type="EC" id="4.2.1.93" evidence="9"/>
<dbReference type="EMBL" id="ML986579">
    <property type="protein sequence ID" value="KAF2270575.1"/>
    <property type="molecule type" value="Genomic_DNA"/>
</dbReference>
<keyword evidence="2 9" id="KW-0597">Phosphoprotein</keyword>
<dbReference type="InterPro" id="IPR000631">
    <property type="entry name" value="CARKD"/>
</dbReference>
<dbReference type="OrthoDB" id="8110916at2759"/>
<comment type="subcellular location">
    <subcellularLocation>
        <location evidence="9">Cytoplasm</location>
    </subcellularLocation>
</comment>
<gene>
    <name evidence="11" type="ORF">CC78DRAFT_528334</name>
</gene>
<dbReference type="Gene3D" id="3.40.1190.20">
    <property type="match status" value="1"/>
</dbReference>
<evidence type="ECO:0000313" key="11">
    <source>
        <dbReference type="EMBL" id="KAF2270575.1"/>
    </source>
</evidence>
<feature type="binding site" evidence="9">
    <location>
        <begin position="211"/>
        <end position="215"/>
    </location>
    <ligand>
        <name>ATP</name>
        <dbReference type="ChEBI" id="CHEBI:30616"/>
    </ligand>
</feature>
<feature type="binding site" evidence="9">
    <location>
        <begin position="172"/>
        <end position="178"/>
    </location>
    <ligand>
        <name>(6S)-NADPHX</name>
        <dbReference type="ChEBI" id="CHEBI:64076"/>
    </ligand>
</feature>
<dbReference type="CDD" id="cd01171">
    <property type="entry name" value="YXKO-related"/>
    <property type="match status" value="1"/>
</dbReference>
<feature type="binding site" evidence="9">
    <location>
        <position position="240"/>
    </location>
    <ligand>
        <name>(6S)-NADPHX</name>
        <dbReference type="ChEBI" id="CHEBI:64076"/>
    </ligand>
</feature>
<dbReference type="GO" id="GO:0005524">
    <property type="term" value="F:ATP binding"/>
    <property type="evidence" value="ECO:0007669"/>
    <property type="project" value="UniProtKB-KW"/>
</dbReference>